<feature type="region of interest" description="Disordered" evidence="1">
    <location>
        <begin position="17"/>
        <end position="39"/>
    </location>
</feature>
<dbReference type="PANTHER" id="PTHR28152:SF2">
    <property type="entry name" value="N-TERMINAL OF MAOC-LIKE DEHYDRATASE DOMAIN-CONTAINING PROTEIN"/>
    <property type="match status" value="1"/>
</dbReference>
<sequence length="449" mass="49726">MRASHFFTLPLKNASRRISSSSSSPHLRACSVSGGGGRRTHRRLLIATPQTRAASSSAATAEEAAAQLRERIRSDGGSITRHQILDGNQLQKLCITLGRQKLNNEAQDDGDHHRRPEISSFEPPEVGAAVPPGYHLVYFTPLDFEDSLGPDGSDRAFNPPPPFVRRMWAGGQMTWSEQKLRVGDRVREVTKLGGVTVKKSRSGDEMVLVEVDKEYYAPNGVLSLSDRRSWIFRRLAPDHDQGGQPLPHDPSAAALTNEEPPTPLNFSKTSIIDLQVDDGKRRQRQFTLSPVTLFRFSALTFNAHMIHYNQPWTRLKEGHPEVVVHGPLNLVNVLDFWRDCASRGFVDGVPAGAQTVPCRQIKYRAVAPIYAGESFYMEIMPQPQPQPNVDSNGSHTASGDSDQQGPARFGTSTVLVKKKKKKNGQLHGNDNDLVCMTAEISWKMPEGQE</sequence>
<reference evidence="3" key="1">
    <citation type="journal article" date="2023" name="Mol. Phylogenet. Evol.">
        <title>Genome-scale phylogeny and comparative genomics of the fungal order Sordariales.</title>
        <authorList>
            <person name="Hensen N."/>
            <person name="Bonometti L."/>
            <person name="Westerberg I."/>
            <person name="Brannstrom I.O."/>
            <person name="Guillou S."/>
            <person name="Cros-Aarteil S."/>
            <person name="Calhoun S."/>
            <person name="Haridas S."/>
            <person name="Kuo A."/>
            <person name="Mondo S."/>
            <person name="Pangilinan J."/>
            <person name="Riley R."/>
            <person name="LaButti K."/>
            <person name="Andreopoulos B."/>
            <person name="Lipzen A."/>
            <person name="Chen C."/>
            <person name="Yan M."/>
            <person name="Daum C."/>
            <person name="Ng V."/>
            <person name="Clum A."/>
            <person name="Steindorff A."/>
            <person name="Ohm R.A."/>
            <person name="Martin F."/>
            <person name="Silar P."/>
            <person name="Natvig D.O."/>
            <person name="Lalanne C."/>
            <person name="Gautier V."/>
            <person name="Ament-Velasquez S.L."/>
            <person name="Kruys A."/>
            <person name="Hutchinson M.I."/>
            <person name="Powell A.J."/>
            <person name="Barry K."/>
            <person name="Miller A.N."/>
            <person name="Grigoriev I.V."/>
            <person name="Debuchy R."/>
            <person name="Gladieux P."/>
            <person name="Hiltunen Thoren M."/>
            <person name="Johannesson H."/>
        </authorList>
    </citation>
    <scope>NUCLEOTIDE SEQUENCE</scope>
    <source>
        <strain evidence="3">PSN324</strain>
    </source>
</reference>
<evidence type="ECO:0000256" key="1">
    <source>
        <dbReference type="SAM" id="MobiDB-lite"/>
    </source>
</evidence>
<dbReference type="SUPFAM" id="SSF54637">
    <property type="entry name" value="Thioesterase/thiol ester dehydrase-isomerase"/>
    <property type="match status" value="1"/>
</dbReference>
<accession>A0AAV9HM06</accession>
<proteinExistence type="predicted"/>
<feature type="domain" description="FAS1-like dehydratase" evidence="2">
    <location>
        <begin position="140"/>
        <end position="220"/>
    </location>
</feature>
<feature type="region of interest" description="Disordered" evidence="1">
    <location>
        <begin position="380"/>
        <end position="430"/>
    </location>
</feature>
<dbReference type="InterPro" id="IPR029069">
    <property type="entry name" value="HotDog_dom_sf"/>
</dbReference>
<dbReference type="Gene3D" id="3.10.129.10">
    <property type="entry name" value="Hotdog Thioesterase"/>
    <property type="match status" value="2"/>
</dbReference>
<dbReference type="InterPro" id="IPR039569">
    <property type="entry name" value="FAS1-like_DH_region"/>
</dbReference>
<name>A0AAV9HM06_9PEZI</name>
<dbReference type="EMBL" id="MU865020">
    <property type="protein sequence ID" value="KAK4460086.1"/>
    <property type="molecule type" value="Genomic_DNA"/>
</dbReference>
<organism evidence="3 4">
    <name type="scientific">Cladorrhinum samala</name>
    <dbReference type="NCBI Taxonomy" id="585594"/>
    <lineage>
        <taxon>Eukaryota</taxon>
        <taxon>Fungi</taxon>
        <taxon>Dikarya</taxon>
        <taxon>Ascomycota</taxon>
        <taxon>Pezizomycotina</taxon>
        <taxon>Sordariomycetes</taxon>
        <taxon>Sordariomycetidae</taxon>
        <taxon>Sordariales</taxon>
        <taxon>Podosporaceae</taxon>
        <taxon>Cladorrhinum</taxon>
    </lineage>
</organism>
<gene>
    <name evidence="3" type="ORF">QBC42DRAFT_181809</name>
</gene>
<feature type="compositionally biased region" description="Polar residues" evidence="1">
    <location>
        <begin position="387"/>
        <end position="414"/>
    </location>
</feature>
<feature type="region of interest" description="Disordered" evidence="1">
    <location>
        <begin position="239"/>
        <end position="261"/>
    </location>
</feature>
<evidence type="ECO:0000313" key="4">
    <source>
        <dbReference type="Proteomes" id="UP001321749"/>
    </source>
</evidence>
<protein>
    <recommendedName>
        <fullName evidence="2">FAS1-like dehydratase domain-containing protein</fullName>
    </recommendedName>
</protein>
<dbReference type="GO" id="GO:0005739">
    <property type="term" value="C:mitochondrion"/>
    <property type="evidence" value="ECO:0007669"/>
    <property type="project" value="TreeGrafter"/>
</dbReference>
<feature type="region of interest" description="Disordered" evidence="1">
    <location>
        <begin position="105"/>
        <end position="126"/>
    </location>
</feature>
<dbReference type="Pfam" id="PF13452">
    <property type="entry name" value="FAS1_DH_region"/>
    <property type="match status" value="1"/>
</dbReference>
<comment type="caution">
    <text evidence="3">The sequence shown here is derived from an EMBL/GenBank/DDBJ whole genome shotgun (WGS) entry which is preliminary data.</text>
</comment>
<dbReference type="Proteomes" id="UP001321749">
    <property type="component" value="Unassembled WGS sequence"/>
</dbReference>
<dbReference type="AlphaFoldDB" id="A0AAV9HM06"/>
<reference evidence="3" key="2">
    <citation type="submission" date="2023-06" db="EMBL/GenBank/DDBJ databases">
        <authorList>
            <consortium name="Lawrence Berkeley National Laboratory"/>
            <person name="Mondo S.J."/>
            <person name="Hensen N."/>
            <person name="Bonometti L."/>
            <person name="Westerberg I."/>
            <person name="Brannstrom I.O."/>
            <person name="Guillou S."/>
            <person name="Cros-Aarteil S."/>
            <person name="Calhoun S."/>
            <person name="Haridas S."/>
            <person name="Kuo A."/>
            <person name="Pangilinan J."/>
            <person name="Riley R."/>
            <person name="Labutti K."/>
            <person name="Andreopoulos B."/>
            <person name="Lipzen A."/>
            <person name="Chen C."/>
            <person name="Yanf M."/>
            <person name="Daum C."/>
            <person name="Ng V."/>
            <person name="Clum A."/>
            <person name="Steindorff A."/>
            <person name="Ohm R."/>
            <person name="Martin F."/>
            <person name="Silar P."/>
            <person name="Natvig D."/>
            <person name="Lalanne C."/>
            <person name="Gautier V."/>
            <person name="Ament-Velasquez S.L."/>
            <person name="Kruys A."/>
            <person name="Hutchinson M.I."/>
            <person name="Powell A.J."/>
            <person name="Barry K."/>
            <person name="Miller A.N."/>
            <person name="Grigoriev I.V."/>
            <person name="Debuchy R."/>
            <person name="Gladieux P."/>
            <person name="Thoren M.H."/>
            <person name="Johannesson H."/>
        </authorList>
    </citation>
    <scope>NUCLEOTIDE SEQUENCE</scope>
    <source>
        <strain evidence="3">PSN324</strain>
    </source>
</reference>
<keyword evidence="4" id="KW-1185">Reference proteome</keyword>
<evidence type="ECO:0000259" key="2">
    <source>
        <dbReference type="Pfam" id="PF13452"/>
    </source>
</evidence>
<dbReference type="GO" id="GO:0019171">
    <property type="term" value="F:(3R)-hydroxyacyl-[acyl-carrier-protein] dehydratase activity"/>
    <property type="evidence" value="ECO:0007669"/>
    <property type="project" value="TreeGrafter"/>
</dbReference>
<dbReference type="PANTHER" id="PTHR28152">
    <property type="entry name" value="HYDROXYACYL-THIOESTER DEHYDRATASE TYPE 2, MITOCHONDRIAL"/>
    <property type="match status" value="1"/>
</dbReference>
<dbReference type="InterPro" id="IPR052741">
    <property type="entry name" value="Mitochondrial_HTD2"/>
</dbReference>
<evidence type="ECO:0000313" key="3">
    <source>
        <dbReference type="EMBL" id="KAK4460086.1"/>
    </source>
</evidence>